<dbReference type="EMBL" id="PVHK01000094">
    <property type="protein sequence ID" value="PRH41835.1"/>
    <property type="molecule type" value="Genomic_DNA"/>
</dbReference>
<evidence type="ECO:0000313" key="3">
    <source>
        <dbReference type="EMBL" id="PRH41835.1"/>
    </source>
</evidence>
<dbReference type="AlphaFoldDB" id="A0A132DPM4"/>
<sequence>MTEALTRTTLDDTAFARLEAEGRLLNPVLKGLTNTFGRVGFRGELALRFAAKLADEARPPELTCDQVMAVATFGEPHLPFFAGFLLSFEYLKDVAEVLGDTLSAGGKYFLFCDNIDLSKRYQVPYKGAMFYVLPILESTVYNEMLELLYLEKSELKKKDTAGKLDAVADAALKFDVTFDTITYAEGLELMGPVRNPNENRPV</sequence>
<dbReference type="Proteomes" id="UP001171620">
    <property type="component" value="Unassembled WGS sequence"/>
</dbReference>
<gene>
    <name evidence="3" type="ORF">C6T65_13125</name>
    <name evidence="1" type="ORF">I5589_01595</name>
    <name evidence="2" type="ORF">QZM33_32820</name>
</gene>
<accession>A0A132DPM4</accession>
<evidence type="ECO:0000313" key="4">
    <source>
        <dbReference type="Proteomes" id="UP000237632"/>
    </source>
</evidence>
<proteinExistence type="predicted"/>
<organism evidence="3 4">
    <name type="scientific">Burkholderia vietnamiensis</name>
    <dbReference type="NCBI Taxonomy" id="60552"/>
    <lineage>
        <taxon>Bacteria</taxon>
        <taxon>Pseudomonadati</taxon>
        <taxon>Pseudomonadota</taxon>
        <taxon>Betaproteobacteria</taxon>
        <taxon>Burkholderiales</taxon>
        <taxon>Burkholderiaceae</taxon>
        <taxon>Burkholderia</taxon>
        <taxon>Burkholderia cepacia complex</taxon>
    </lineage>
</organism>
<evidence type="ECO:0000313" key="1">
    <source>
        <dbReference type="EMBL" id="MBJ9685763.1"/>
    </source>
</evidence>
<evidence type="ECO:0000313" key="2">
    <source>
        <dbReference type="EMBL" id="MDN7799713.1"/>
    </source>
</evidence>
<dbReference type="Proteomes" id="UP000808215">
    <property type="component" value="Unassembled WGS sequence"/>
</dbReference>
<reference evidence="1 5" key="2">
    <citation type="submission" date="2020-11" db="EMBL/GenBank/DDBJ databases">
        <title>Enhanced detection system for hospital associated transmission using whole genome sequencing surveillance.</title>
        <authorList>
            <person name="Harrison L.H."/>
            <person name="Van Tyne D."/>
            <person name="Marsh J.W."/>
            <person name="Griffith M.P."/>
            <person name="Snyder D.J."/>
            <person name="Cooper V.S."/>
            <person name="Mustapha M."/>
        </authorList>
    </citation>
    <scope>NUCLEOTIDE SEQUENCE [LARGE SCALE GENOMIC DNA]</scope>
    <source>
        <strain evidence="1 5">BC00020</strain>
    </source>
</reference>
<reference evidence="2" key="3">
    <citation type="submission" date="2023-07" db="EMBL/GenBank/DDBJ databases">
        <title>A collection of bacterial strains from the Burkholderia cepacia Research Laboratory and Repository.</title>
        <authorList>
            <person name="Lipuma J."/>
            <person name="Spilker T."/>
            <person name="Caverly L."/>
        </authorList>
    </citation>
    <scope>NUCLEOTIDE SEQUENCE</scope>
    <source>
        <strain evidence="2">AU44268</strain>
    </source>
</reference>
<dbReference type="EMBL" id="JAUJRV010000053">
    <property type="protein sequence ID" value="MDN7799713.1"/>
    <property type="molecule type" value="Genomic_DNA"/>
</dbReference>
<dbReference type="Proteomes" id="UP000237632">
    <property type="component" value="Unassembled WGS sequence"/>
</dbReference>
<dbReference type="EMBL" id="JADVKH010000002">
    <property type="protein sequence ID" value="MBJ9685763.1"/>
    <property type="molecule type" value="Genomic_DNA"/>
</dbReference>
<protein>
    <submittedName>
        <fullName evidence="3">Uncharacterized protein</fullName>
    </submittedName>
</protein>
<name>A0A132DPM4_BURVI</name>
<evidence type="ECO:0000313" key="5">
    <source>
        <dbReference type="Proteomes" id="UP000808215"/>
    </source>
</evidence>
<comment type="caution">
    <text evidence="3">The sequence shown here is derived from an EMBL/GenBank/DDBJ whole genome shotgun (WGS) entry which is preliminary data.</text>
</comment>
<reference evidence="3 4" key="1">
    <citation type="submission" date="2018-03" db="EMBL/GenBank/DDBJ databases">
        <authorList>
            <person name="Nguyen K."/>
            <person name="Fouts D."/>
            <person name="Sutton G."/>
        </authorList>
    </citation>
    <scope>NUCLEOTIDE SEQUENCE [LARGE SCALE GENOMIC DNA]</scope>
    <source>
        <strain evidence="3 4">AU3578</strain>
    </source>
</reference>
<keyword evidence="5" id="KW-1185">Reference proteome</keyword>
<dbReference type="RefSeq" id="WP_014725866.1">
    <property type="nucleotide sequence ID" value="NZ_CADFER010000002.1"/>
</dbReference>